<sequence>MSATANGTATATELSKDLTAVDWGTRTNEIHNVTTRLLELMEKWKLTGDPQADIPRTILLRVESETLRRLAESSHTIGNRNMDPLADMKTAMARCKFVGAAAYSEAVAEQVSAWTEAEEKKLVEDGSLGTTRSQTRSCESGTRTFRGSQEVKLHEDEIVPYLKRAMAALKSGEECMSYHLDACPSPEEPGASYTRLLQKSEAIKSLQGLRDHFSEVIGPTMMGTRQQEGSGGPV</sequence>
<evidence type="ECO:0000313" key="2">
    <source>
        <dbReference type="Proteomes" id="UP001182556"/>
    </source>
</evidence>
<gene>
    <name evidence="1" type="ORF">DB88DRAFT_518038</name>
</gene>
<accession>A0AAD9FJR9</accession>
<protein>
    <submittedName>
        <fullName evidence="1">Uncharacterized protein</fullName>
    </submittedName>
</protein>
<comment type="caution">
    <text evidence="1">The sequence shown here is derived from an EMBL/GenBank/DDBJ whole genome shotgun (WGS) entry which is preliminary data.</text>
</comment>
<dbReference type="EMBL" id="JAODAN010000010">
    <property type="protein sequence ID" value="KAK1921865.1"/>
    <property type="molecule type" value="Genomic_DNA"/>
</dbReference>
<proteinExistence type="predicted"/>
<keyword evidence="2" id="KW-1185">Reference proteome</keyword>
<dbReference type="Proteomes" id="UP001182556">
    <property type="component" value="Unassembled WGS sequence"/>
</dbReference>
<reference evidence="1" key="1">
    <citation type="submission" date="2023-02" db="EMBL/GenBank/DDBJ databases">
        <title>Identification and recombinant expression of a fungal hydrolase from Papiliotrema laurentii that hydrolyzes apple cutin and clears colloidal polyester polyurethane.</title>
        <authorList>
            <consortium name="DOE Joint Genome Institute"/>
            <person name="Roman V.A."/>
            <person name="Bojanowski C."/>
            <person name="Crable B.R."/>
            <person name="Wagner D.N."/>
            <person name="Hung C.S."/>
            <person name="Nadeau L.J."/>
            <person name="Schratz L."/>
            <person name="Haridas S."/>
            <person name="Pangilinan J."/>
            <person name="Lipzen A."/>
            <person name="Na H."/>
            <person name="Yan M."/>
            <person name="Ng V."/>
            <person name="Grigoriev I.V."/>
            <person name="Spatafora J.W."/>
            <person name="Barlow D."/>
            <person name="Biffinger J."/>
            <person name="Kelley-Loughnane N."/>
            <person name="Varaljay V.A."/>
            <person name="Crookes-Goodson W.J."/>
        </authorList>
    </citation>
    <scope>NUCLEOTIDE SEQUENCE</scope>
    <source>
        <strain evidence="1">5307AH</strain>
    </source>
</reference>
<organism evidence="1 2">
    <name type="scientific">Papiliotrema laurentii</name>
    <name type="common">Cryptococcus laurentii</name>
    <dbReference type="NCBI Taxonomy" id="5418"/>
    <lineage>
        <taxon>Eukaryota</taxon>
        <taxon>Fungi</taxon>
        <taxon>Dikarya</taxon>
        <taxon>Basidiomycota</taxon>
        <taxon>Agaricomycotina</taxon>
        <taxon>Tremellomycetes</taxon>
        <taxon>Tremellales</taxon>
        <taxon>Rhynchogastremaceae</taxon>
        <taxon>Papiliotrema</taxon>
    </lineage>
</organism>
<dbReference type="AlphaFoldDB" id="A0AAD9FJR9"/>
<name>A0AAD9FJR9_PAPLA</name>
<evidence type="ECO:0000313" key="1">
    <source>
        <dbReference type="EMBL" id="KAK1921865.1"/>
    </source>
</evidence>